<keyword evidence="14" id="KW-1185">Reference proteome</keyword>
<evidence type="ECO:0000256" key="11">
    <source>
        <dbReference type="PIRNR" id="PIRNR016564"/>
    </source>
</evidence>
<evidence type="ECO:0000259" key="12">
    <source>
        <dbReference type="Pfam" id="PF10276"/>
    </source>
</evidence>
<keyword evidence="4 11" id="KW-0813">Transport</keyword>
<dbReference type="Gene3D" id="2.60.260.40">
    <property type="entry name" value="q5lls5 like domains"/>
    <property type="match status" value="1"/>
</dbReference>
<sequence>MSCLKKFASLPQLNRLCNVRLISTQVCSSLRYSEQGKEVTHTGQAWDEKDYRNVRFTNASKIVNKNWAINLIAEQPIIECTERVVWCDGGDARLGHPKVYINLDKPGAHSCGYCGLRYQKKDDHHH</sequence>
<evidence type="ECO:0000256" key="7">
    <source>
        <dbReference type="ARBA" id="ARBA00022946"/>
    </source>
</evidence>
<comment type="function">
    <text evidence="1 11">Accessory subunit of the mitochondrial membrane respiratory chain NADH dehydrogenase (Complex I), that is believed not to be involved in catalysis. Complex I functions in the transfer of electrons from NADH to the respiratory chain. The immediate electron acceptor for the enzyme is believed to be ubiquinone.</text>
</comment>
<evidence type="ECO:0000256" key="6">
    <source>
        <dbReference type="ARBA" id="ARBA00022792"/>
    </source>
</evidence>
<comment type="similarity">
    <text evidence="3 11">Belongs to the complex I NDUFS6 subunit family.</text>
</comment>
<dbReference type="Pfam" id="PF10276">
    <property type="entry name" value="zf-CHCC"/>
    <property type="match status" value="1"/>
</dbReference>
<dbReference type="InterPro" id="IPR019401">
    <property type="entry name" value="Znf_CHCC"/>
</dbReference>
<keyword evidence="7" id="KW-0809">Transit peptide</keyword>
<dbReference type="InterPro" id="IPR016668">
    <property type="entry name" value="NDUFS6"/>
</dbReference>
<dbReference type="AlphaFoldDB" id="A0A9J6C2J8"/>
<evidence type="ECO:0000256" key="10">
    <source>
        <dbReference type="ARBA" id="ARBA00023136"/>
    </source>
</evidence>
<dbReference type="GO" id="GO:0006120">
    <property type="term" value="P:mitochondrial electron transport, NADH to ubiquinone"/>
    <property type="evidence" value="ECO:0007669"/>
    <property type="project" value="InterPro"/>
</dbReference>
<keyword evidence="5 11" id="KW-0679">Respiratory chain</keyword>
<dbReference type="Proteomes" id="UP001107558">
    <property type="component" value="Chromosome 2"/>
</dbReference>
<keyword evidence="9 11" id="KW-0496">Mitochondrion</keyword>
<evidence type="ECO:0000256" key="4">
    <source>
        <dbReference type="ARBA" id="ARBA00022448"/>
    </source>
</evidence>
<dbReference type="FunFam" id="2.60.260.40:FF:000003">
    <property type="entry name" value="NADH dehydrogenase [ubiquinone] iron-sulfur protein 6, mitochondrial"/>
    <property type="match status" value="1"/>
</dbReference>
<evidence type="ECO:0000256" key="8">
    <source>
        <dbReference type="ARBA" id="ARBA00022982"/>
    </source>
</evidence>
<dbReference type="PIRSF" id="PIRSF016564">
    <property type="entry name" value="CI-13KD-A"/>
    <property type="match status" value="1"/>
</dbReference>
<evidence type="ECO:0000256" key="1">
    <source>
        <dbReference type="ARBA" id="ARBA00003195"/>
    </source>
</evidence>
<evidence type="ECO:0000256" key="9">
    <source>
        <dbReference type="ARBA" id="ARBA00023128"/>
    </source>
</evidence>
<dbReference type="PANTHER" id="PTHR13156">
    <property type="entry name" value="NADH-UBIQUINONE OXIDOREDUCTASE 13 KD-A SUBUNIT"/>
    <property type="match status" value="1"/>
</dbReference>
<dbReference type="PANTHER" id="PTHR13156:SF0">
    <property type="entry name" value="NADH DEHYDROGENASE [UBIQUINONE] IRON-SULFUR PROTEIN 6, MITOCHONDRIAL"/>
    <property type="match status" value="1"/>
</dbReference>
<comment type="caution">
    <text evidence="13">The sequence shown here is derived from an EMBL/GenBank/DDBJ whole genome shotgun (WGS) entry which is preliminary data.</text>
</comment>
<proteinExistence type="inferred from homology"/>
<evidence type="ECO:0000313" key="13">
    <source>
        <dbReference type="EMBL" id="KAG5676250.1"/>
    </source>
</evidence>
<name>A0A9J6C2J8_POLVA</name>
<comment type="subcellular location">
    <subcellularLocation>
        <location evidence="2">Mitochondrion inner membrane</location>
        <topology evidence="2">Peripheral membrane protein</topology>
        <orientation evidence="2">Matrix side</orientation>
    </subcellularLocation>
</comment>
<dbReference type="EMBL" id="JADBJN010000002">
    <property type="protein sequence ID" value="KAG5676250.1"/>
    <property type="molecule type" value="Genomic_DNA"/>
</dbReference>
<evidence type="ECO:0000313" key="14">
    <source>
        <dbReference type="Proteomes" id="UP001107558"/>
    </source>
</evidence>
<evidence type="ECO:0000256" key="3">
    <source>
        <dbReference type="ARBA" id="ARBA00007291"/>
    </source>
</evidence>
<dbReference type="GO" id="GO:0005743">
    <property type="term" value="C:mitochondrial inner membrane"/>
    <property type="evidence" value="ECO:0007669"/>
    <property type="project" value="UniProtKB-SubCell"/>
</dbReference>
<evidence type="ECO:0000256" key="2">
    <source>
        <dbReference type="ARBA" id="ARBA00004443"/>
    </source>
</evidence>
<dbReference type="OrthoDB" id="307899at2759"/>
<gene>
    <name evidence="13" type="ORF">PVAND_006099</name>
</gene>
<keyword evidence="6 11" id="KW-0999">Mitochondrion inner membrane</keyword>
<evidence type="ECO:0000256" key="5">
    <source>
        <dbReference type="ARBA" id="ARBA00022660"/>
    </source>
</evidence>
<keyword evidence="10 11" id="KW-0472">Membrane</keyword>
<protein>
    <recommendedName>
        <fullName evidence="11">NADH dehydrogenase [ubiquinone] iron-sulfur protein 6, mitochondrial</fullName>
    </recommendedName>
</protein>
<reference evidence="13" key="1">
    <citation type="submission" date="2021-03" db="EMBL/GenBank/DDBJ databases">
        <title>Chromosome level genome of the anhydrobiotic midge Polypedilum vanderplanki.</title>
        <authorList>
            <person name="Yoshida Y."/>
            <person name="Kikawada T."/>
            <person name="Gusev O."/>
        </authorList>
    </citation>
    <scope>NUCLEOTIDE SEQUENCE</scope>
    <source>
        <strain evidence="13">NIAS01</strain>
        <tissue evidence="13">Whole body or cell culture</tissue>
    </source>
</reference>
<feature type="domain" description="Zinc finger CHCC-type" evidence="12">
    <location>
        <begin position="83"/>
        <end position="118"/>
    </location>
</feature>
<accession>A0A9J6C2J8</accession>
<keyword evidence="8 11" id="KW-0249">Electron transport</keyword>
<organism evidence="13 14">
    <name type="scientific">Polypedilum vanderplanki</name>
    <name type="common">Sleeping chironomid midge</name>
    <dbReference type="NCBI Taxonomy" id="319348"/>
    <lineage>
        <taxon>Eukaryota</taxon>
        <taxon>Metazoa</taxon>
        <taxon>Ecdysozoa</taxon>
        <taxon>Arthropoda</taxon>
        <taxon>Hexapoda</taxon>
        <taxon>Insecta</taxon>
        <taxon>Pterygota</taxon>
        <taxon>Neoptera</taxon>
        <taxon>Endopterygota</taxon>
        <taxon>Diptera</taxon>
        <taxon>Nematocera</taxon>
        <taxon>Chironomoidea</taxon>
        <taxon>Chironomidae</taxon>
        <taxon>Chironominae</taxon>
        <taxon>Polypedilum</taxon>
        <taxon>Polypedilum</taxon>
    </lineage>
</organism>